<evidence type="ECO:0000256" key="2">
    <source>
        <dbReference type="ARBA" id="ARBA00022723"/>
    </source>
</evidence>
<dbReference type="InterPro" id="IPR036412">
    <property type="entry name" value="HAD-like_sf"/>
</dbReference>
<dbReference type="AlphaFoldDB" id="A0A6S6QQU1"/>
<dbReference type="Pfam" id="PF13242">
    <property type="entry name" value="Hydrolase_like"/>
    <property type="match status" value="1"/>
</dbReference>
<reference evidence="4 5" key="1">
    <citation type="journal article" date="2016" name="Int. J. Syst. Evol. Microbiol.">
        <title>Descriptions of Anaerotaenia torta gen. nov., sp. nov. and Anaerocolumna cellulosilytica gen. nov., sp. nov. isolated from a methanogenic reactor of cattle waste.</title>
        <authorList>
            <person name="Uek A."/>
            <person name="Ohtaki Y."/>
            <person name="Kaku N."/>
            <person name="Ueki K."/>
        </authorList>
    </citation>
    <scope>NUCLEOTIDE SEQUENCE [LARGE SCALE GENOMIC DNA]</scope>
    <source>
        <strain evidence="4 5">SN021</strain>
    </source>
</reference>
<dbReference type="SUPFAM" id="SSF56784">
    <property type="entry name" value="HAD-like"/>
    <property type="match status" value="1"/>
</dbReference>
<proteinExistence type="predicted"/>
<dbReference type="InterPro" id="IPR029044">
    <property type="entry name" value="Nucleotide-diphossugar_trans"/>
</dbReference>
<dbReference type="KEGG" id="acel:acsn021_05330"/>
<keyword evidence="5" id="KW-1185">Reference proteome</keyword>
<organism evidence="4 5">
    <name type="scientific">Anaerocolumna cellulosilytica</name>
    <dbReference type="NCBI Taxonomy" id="433286"/>
    <lineage>
        <taxon>Bacteria</taxon>
        <taxon>Bacillati</taxon>
        <taxon>Bacillota</taxon>
        <taxon>Clostridia</taxon>
        <taxon>Lachnospirales</taxon>
        <taxon>Lachnospiraceae</taxon>
        <taxon>Anaerocolumna</taxon>
    </lineage>
</organism>
<dbReference type="InterPro" id="IPR005835">
    <property type="entry name" value="NTP_transferase_dom"/>
</dbReference>
<dbReference type="Pfam" id="PF00483">
    <property type="entry name" value="NTP_transferase"/>
    <property type="match status" value="1"/>
</dbReference>
<dbReference type="GO" id="GO:0016791">
    <property type="term" value="F:phosphatase activity"/>
    <property type="evidence" value="ECO:0007669"/>
    <property type="project" value="InterPro"/>
</dbReference>
<dbReference type="RefSeq" id="WP_184092616.1">
    <property type="nucleotide sequence ID" value="NZ_AP023367.1"/>
</dbReference>
<dbReference type="InterPro" id="IPR006543">
    <property type="entry name" value="Histidinol-phos"/>
</dbReference>
<evidence type="ECO:0000256" key="3">
    <source>
        <dbReference type="ARBA" id="ARBA00022801"/>
    </source>
</evidence>
<dbReference type="InterPro" id="IPR050486">
    <property type="entry name" value="Mannose-1P_guanyltransferase"/>
</dbReference>
<dbReference type="EMBL" id="AP023367">
    <property type="protein sequence ID" value="BCJ92964.1"/>
    <property type="molecule type" value="Genomic_DNA"/>
</dbReference>
<dbReference type="PANTHER" id="PTHR22572">
    <property type="entry name" value="SUGAR-1-PHOSPHATE GUANYL TRANSFERASE"/>
    <property type="match status" value="1"/>
</dbReference>
<keyword evidence="2" id="KW-0479">Metal-binding</keyword>
<keyword evidence="1" id="KW-0963">Cytoplasm</keyword>
<dbReference type="Gene3D" id="3.40.50.1000">
    <property type="entry name" value="HAD superfamily/HAD-like"/>
    <property type="match status" value="1"/>
</dbReference>
<gene>
    <name evidence="4" type="ORF">acsn021_05330</name>
</gene>
<accession>A0A6S6QQU1</accession>
<dbReference type="CDD" id="cd04181">
    <property type="entry name" value="NTP_transferase"/>
    <property type="match status" value="1"/>
</dbReference>
<protein>
    <submittedName>
        <fullName evidence="4">Histidinol phosphate phosphatase</fullName>
    </submittedName>
</protein>
<dbReference type="SUPFAM" id="SSF53448">
    <property type="entry name" value="Nucleotide-diphospho-sugar transferases"/>
    <property type="match status" value="1"/>
</dbReference>
<evidence type="ECO:0000313" key="4">
    <source>
        <dbReference type="EMBL" id="BCJ92964.1"/>
    </source>
</evidence>
<dbReference type="Proteomes" id="UP000515561">
    <property type="component" value="Chromosome"/>
</dbReference>
<keyword evidence="3" id="KW-0378">Hydrolase</keyword>
<name>A0A6S6QQU1_9FIRM</name>
<dbReference type="InterPro" id="IPR006549">
    <property type="entry name" value="HAD-SF_hydro_IIIA"/>
</dbReference>
<dbReference type="NCBIfam" id="TIGR01662">
    <property type="entry name" value="HAD-SF-IIIA"/>
    <property type="match status" value="1"/>
</dbReference>
<dbReference type="Gene3D" id="3.90.550.10">
    <property type="entry name" value="Spore Coat Polysaccharide Biosynthesis Protein SpsA, Chain A"/>
    <property type="match status" value="1"/>
</dbReference>
<dbReference type="InterPro" id="IPR023214">
    <property type="entry name" value="HAD_sf"/>
</dbReference>
<dbReference type="NCBIfam" id="TIGR01656">
    <property type="entry name" value="Histidinol-ppas"/>
    <property type="match status" value="1"/>
</dbReference>
<evidence type="ECO:0000256" key="1">
    <source>
        <dbReference type="ARBA" id="ARBA00022490"/>
    </source>
</evidence>
<dbReference type="CDD" id="cd07503">
    <property type="entry name" value="HAD_HisB-N"/>
    <property type="match status" value="1"/>
</dbReference>
<dbReference type="GO" id="GO:0046872">
    <property type="term" value="F:metal ion binding"/>
    <property type="evidence" value="ECO:0007669"/>
    <property type="project" value="UniProtKB-KW"/>
</dbReference>
<evidence type="ECO:0000313" key="5">
    <source>
        <dbReference type="Proteomes" id="UP000515561"/>
    </source>
</evidence>
<sequence>MKKWTAVIQAGGMGTRLHELTKGEIPKPLYPLLGKPIIQHQLEKLIESGIQRFVFIVGHLGDKIQEYFKDGANWGVYINYIVESEPLGSAGALSYLKERFCTEDFLLIFGDVMFDIDIDRMITFHERKGSNITLLVHPNSHPYDSDLVVLDKEERIIGFDSKKNKRNYWYDNCVNAGIYIFNKGLLEKIEKPKKLDLESDIIVPYLGSGKVYGYRTTEYVKDAGTVERFYAVEKDFQSGTAFEKNLKRQQKCIFLDRDGTLNIHKGFIDNEIDFELEKNAAEAVKLINDSGYLAIVVTNQPVVARGQCSIEDVNNIHKKMASLLGDQGAFLDDIIFCPHHPDKGYPEEKIEYKVVCNCRKPNTGMIDLMVQKYNIDKEKSFIIGDTTSDILTGIKSGLSTVIVQTGEGGRDRKYSVSPDKEAVDILDAVKQIVNNKGGYKL</sequence>